<organism evidence="3 4">
    <name type="scientific">Metabacillus mangrovi</name>
    <dbReference type="NCBI Taxonomy" id="1491830"/>
    <lineage>
        <taxon>Bacteria</taxon>
        <taxon>Bacillati</taxon>
        <taxon>Bacillota</taxon>
        <taxon>Bacilli</taxon>
        <taxon>Bacillales</taxon>
        <taxon>Bacillaceae</taxon>
        <taxon>Metabacillus</taxon>
    </lineage>
</organism>
<keyword evidence="4" id="KW-1185">Reference proteome</keyword>
<dbReference type="EMBL" id="WMIB01000001">
    <property type="protein sequence ID" value="MTH51945.1"/>
    <property type="molecule type" value="Genomic_DNA"/>
</dbReference>
<dbReference type="Proteomes" id="UP000434639">
    <property type="component" value="Unassembled WGS sequence"/>
</dbReference>
<name>A0A7X2V2Z0_9BACI</name>
<keyword evidence="2" id="KW-1133">Transmembrane helix</keyword>
<accession>A0A7X2V2Z0</accession>
<keyword evidence="2" id="KW-0812">Transmembrane</keyword>
<evidence type="ECO:0000256" key="2">
    <source>
        <dbReference type="SAM" id="Phobius"/>
    </source>
</evidence>
<dbReference type="AlphaFoldDB" id="A0A7X2V2Z0"/>
<comment type="caution">
    <text evidence="3">The sequence shown here is derived from an EMBL/GenBank/DDBJ whole genome shotgun (WGS) entry which is preliminary data.</text>
</comment>
<keyword evidence="2" id="KW-0472">Membrane</keyword>
<feature type="region of interest" description="Disordered" evidence="1">
    <location>
        <begin position="118"/>
        <end position="141"/>
    </location>
</feature>
<dbReference type="RefSeq" id="WP_155110499.1">
    <property type="nucleotide sequence ID" value="NZ_WMIB01000001.1"/>
</dbReference>
<dbReference type="OrthoDB" id="2111682at2"/>
<dbReference type="Pfam" id="PF10710">
    <property type="entry name" value="DUF2512"/>
    <property type="match status" value="1"/>
</dbReference>
<gene>
    <name evidence="3" type="ORF">GKZ89_00895</name>
</gene>
<sequence>MNQLAVIGVKFIIAAIAFAVGLDLFFDADLADILSFSLYAAIATYLIGDRIILPARGDRASYIAEFFTVYLGVWIFGSVLYESYLQIAWGSIIAAVLFTAGEVLVHVFMLERSELRYPSPRRSQPAFGSEFSEELDPRKKK</sequence>
<feature type="transmembrane region" description="Helical" evidence="2">
    <location>
        <begin position="87"/>
        <end position="110"/>
    </location>
</feature>
<evidence type="ECO:0000313" key="3">
    <source>
        <dbReference type="EMBL" id="MTH51945.1"/>
    </source>
</evidence>
<feature type="transmembrane region" description="Helical" evidence="2">
    <location>
        <begin position="60"/>
        <end position="81"/>
    </location>
</feature>
<evidence type="ECO:0000256" key="1">
    <source>
        <dbReference type="SAM" id="MobiDB-lite"/>
    </source>
</evidence>
<dbReference type="InterPro" id="IPR019649">
    <property type="entry name" value="DUF2512"/>
</dbReference>
<reference evidence="3 4" key="1">
    <citation type="journal article" date="2017" name="Int. J. Syst. Evol. Microbiol.">
        <title>Bacillus mangrovi sp. nov., isolated from a sediment sample from a mangrove forest.</title>
        <authorList>
            <person name="Gupta V."/>
            <person name="Singh P.K."/>
            <person name="Korpole S."/>
            <person name="Tanuku N.R.S."/>
            <person name="Pinnaka A.K."/>
        </authorList>
    </citation>
    <scope>NUCLEOTIDE SEQUENCE [LARGE SCALE GENOMIC DNA]</scope>
    <source>
        <strain evidence="3 4">KCTC 33872</strain>
    </source>
</reference>
<proteinExistence type="predicted"/>
<evidence type="ECO:0000313" key="4">
    <source>
        <dbReference type="Proteomes" id="UP000434639"/>
    </source>
</evidence>
<feature type="transmembrane region" description="Helical" evidence="2">
    <location>
        <begin position="29"/>
        <end position="48"/>
    </location>
</feature>
<protein>
    <submittedName>
        <fullName evidence="3">DUF2512 family protein</fullName>
    </submittedName>
</protein>